<feature type="region of interest" description="Disordered" evidence="3">
    <location>
        <begin position="81"/>
        <end position="109"/>
    </location>
</feature>
<protein>
    <submittedName>
        <fullName evidence="5">ML4 protein</fullName>
    </submittedName>
</protein>
<dbReference type="InterPro" id="IPR035979">
    <property type="entry name" value="RBD_domain_sf"/>
</dbReference>
<keyword evidence="1" id="KW-0694">RNA-binding</keyword>
<evidence type="ECO:0000313" key="5">
    <source>
        <dbReference type="EMBL" id="CAE7945187.1"/>
    </source>
</evidence>
<dbReference type="PROSITE" id="PS50102">
    <property type="entry name" value="RRM"/>
    <property type="match status" value="1"/>
</dbReference>
<dbReference type="CDD" id="cd12277">
    <property type="entry name" value="RRM3_MEI2_EAR1_like"/>
    <property type="match status" value="1"/>
</dbReference>
<feature type="compositionally biased region" description="Pro residues" evidence="3">
    <location>
        <begin position="100"/>
        <end position="109"/>
    </location>
</feature>
<gene>
    <name evidence="5" type="primary">ML4</name>
    <name evidence="5" type="ORF">SNEC2469_LOCUS35521</name>
</gene>
<organism evidence="5 6">
    <name type="scientific">Symbiodinium necroappetens</name>
    <dbReference type="NCBI Taxonomy" id="1628268"/>
    <lineage>
        <taxon>Eukaryota</taxon>
        <taxon>Sar</taxon>
        <taxon>Alveolata</taxon>
        <taxon>Dinophyceae</taxon>
        <taxon>Suessiales</taxon>
        <taxon>Symbiodiniaceae</taxon>
        <taxon>Symbiodinium</taxon>
    </lineage>
</organism>
<feature type="domain" description="RRM" evidence="4">
    <location>
        <begin position="218"/>
        <end position="295"/>
    </location>
</feature>
<evidence type="ECO:0000256" key="2">
    <source>
        <dbReference type="SAM" id="Coils"/>
    </source>
</evidence>
<feature type="coiled-coil region" evidence="2">
    <location>
        <begin position="127"/>
        <end position="154"/>
    </location>
</feature>
<dbReference type="SUPFAM" id="SSF54928">
    <property type="entry name" value="RNA-binding domain, RBD"/>
    <property type="match status" value="1"/>
</dbReference>
<dbReference type="Pfam" id="PF04059">
    <property type="entry name" value="RRM_2"/>
    <property type="match status" value="1"/>
</dbReference>
<keyword evidence="6" id="KW-1185">Reference proteome</keyword>
<sequence length="383" mass="42020">MRSNEDTAGVEVSSAAPQLTGRLVLRNTFIELEDEDSPDFPFGRTRACSDSCLFDATTPKAPPDEASRGDLNVSIELTGASCLNTPRSDEPDSPGTKGVPAPPWTTSPTSPLPCPDLQVPKCAIGQQAVSKEDLDRLSQEVSQLMNQNNFLRHQIVTGKEPVPEINGMQEVNAIPWMAYVPMASVSGYVQEPLSPGRSEAAQGSMEWTENSTAADCGTSVMLRNLPNNYTRSKLLEMLDSEGFAGKYNFVYLPIDFHTQASLGYAFVNLVDSSYVPQIQEKLTGFKKWKVPSKKVCEVRLCGPWPDLEAHVERYRNSSVMHPSVPEEFKPALFENGKQVPFPKPSKVPKPPQIRKLPAGLLAEEKQKDAQALTPGLVQRSGNF</sequence>
<accession>A0A813CS36</accession>
<dbReference type="AlphaFoldDB" id="A0A813CS36"/>
<evidence type="ECO:0000313" key="6">
    <source>
        <dbReference type="Proteomes" id="UP000601435"/>
    </source>
</evidence>
<evidence type="ECO:0000256" key="1">
    <source>
        <dbReference type="PROSITE-ProRule" id="PRU00176"/>
    </source>
</evidence>
<dbReference type="InterPro" id="IPR012677">
    <property type="entry name" value="Nucleotide-bd_a/b_plait_sf"/>
</dbReference>
<dbReference type="InterPro" id="IPR007201">
    <property type="entry name" value="Mei2-like_Rrm_C"/>
</dbReference>
<dbReference type="InterPro" id="IPR000504">
    <property type="entry name" value="RRM_dom"/>
</dbReference>
<dbReference type="EMBL" id="CAJNJA010103240">
    <property type="protein sequence ID" value="CAE7945187.1"/>
    <property type="molecule type" value="Genomic_DNA"/>
</dbReference>
<comment type="caution">
    <text evidence="5">The sequence shown here is derived from an EMBL/GenBank/DDBJ whole genome shotgun (WGS) entry which is preliminary data.</text>
</comment>
<evidence type="ECO:0000259" key="4">
    <source>
        <dbReference type="PROSITE" id="PS50102"/>
    </source>
</evidence>
<proteinExistence type="predicted"/>
<dbReference type="Proteomes" id="UP000601435">
    <property type="component" value="Unassembled WGS sequence"/>
</dbReference>
<keyword evidence="2" id="KW-0175">Coiled coil</keyword>
<dbReference type="GO" id="GO:0003723">
    <property type="term" value="F:RNA binding"/>
    <property type="evidence" value="ECO:0007669"/>
    <property type="project" value="UniProtKB-UniRule"/>
</dbReference>
<feature type="region of interest" description="Disordered" evidence="3">
    <location>
        <begin position="364"/>
        <end position="383"/>
    </location>
</feature>
<name>A0A813CS36_9DINO</name>
<reference evidence="5" key="1">
    <citation type="submission" date="2021-02" db="EMBL/GenBank/DDBJ databases">
        <authorList>
            <person name="Dougan E. K."/>
            <person name="Rhodes N."/>
            <person name="Thang M."/>
            <person name="Chan C."/>
        </authorList>
    </citation>
    <scope>NUCLEOTIDE SEQUENCE</scope>
</reference>
<dbReference type="Gene3D" id="3.30.70.330">
    <property type="match status" value="1"/>
</dbReference>
<evidence type="ECO:0000256" key="3">
    <source>
        <dbReference type="SAM" id="MobiDB-lite"/>
    </source>
</evidence>
<dbReference type="OrthoDB" id="417481at2759"/>